<dbReference type="AlphaFoldDB" id="A0AAU7AX76"/>
<dbReference type="InterPro" id="IPR006311">
    <property type="entry name" value="TAT_signal"/>
</dbReference>
<gene>
    <name evidence="2" type="ORF">DSM112329_03107</name>
</gene>
<organism evidence="2">
    <name type="scientific">Paraconexibacter sp. AEG42_29</name>
    <dbReference type="NCBI Taxonomy" id="2997339"/>
    <lineage>
        <taxon>Bacteria</taxon>
        <taxon>Bacillati</taxon>
        <taxon>Actinomycetota</taxon>
        <taxon>Thermoleophilia</taxon>
        <taxon>Solirubrobacterales</taxon>
        <taxon>Paraconexibacteraceae</taxon>
        <taxon>Paraconexibacter</taxon>
    </lineage>
</organism>
<dbReference type="PROSITE" id="PS51318">
    <property type="entry name" value="TAT"/>
    <property type="match status" value="1"/>
</dbReference>
<feature type="chain" id="PRO_5043941236" evidence="1">
    <location>
        <begin position="38"/>
        <end position="190"/>
    </location>
</feature>
<evidence type="ECO:0000256" key="1">
    <source>
        <dbReference type="SAM" id="SignalP"/>
    </source>
</evidence>
<reference evidence="2" key="1">
    <citation type="submission" date="2022-12" db="EMBL/GenBank/DDBJ databases">
        <title>Paraconexibacter alkalitolerans sp. nov. and Baekduia alba sp. nov., isolated from soil and emended description of the genera Paraconexibacter (Chun et al., 2020) and Baekduia (An et al., 2020).</title>
        <authorList>
            <person name="Vieira S."/>
            <person name="Huber K.J."/>
            <person name="Geppert A."/>
            <person name="Wolf J."/>
            <person name="Neumann-Schaal M."/>
            <person name="Muesken M."/>
            <person name="Overmann J."/>
        </authorList>
    </citation>
    <scope>NUCLEOTIDE SEQUENCE</scope>
    <source>
        <strain evidence="2">AEG42_29</strain>
    </source>
</reference>
<dbReference type="EMBL" id="CP114014">
    <property type="protein sequence ID" value="XAY06240.1"/>
    <property type="molecule type" value="Genomic_DNA"/>
</dbReference>
<protein>
    <submittedName>
        <fullName evidence="2">Uncharacterized protein</fullName>
    </submittedName>
</protein>
<name>A0AAU7AX76_9ACTN</name>
<proteinExistence type="predicted"/>
<sequence length="190" mass="18858">MRQAIPSSRRSWAAVAAATTVVGASAALLALSGAASAQDAAFAVRGIGVTKLDTGPAITHHLTVSCVAAGTNTFVDCVPTGTAKITVDAATKKKLKLTSATLGTAKVVAKAATGEGEDGGAVDVKASAAVRKKLAKVKSVKVTYTVTVTAPVPAVLKTSGTWSVNTFTGAKRLLLRSPGDSVDLAGGGRG</sequence>
<evidence type="ECO:0000313" key="2">
    <source>
        <dbReference type="EMBL" id="XAY06240.1"/>
    </source>
</evidence>
<accession>A0AAU7AX76</accession>
<keyword evidence="1" id="KW-0732">Signal</keyword>
<dbReference type="RefSeq" id="WP_354697477.1">
    <property type="nucleotide sequence ID" value="NZ_CP114014.1"/>
</dbReference>
<feature type="signal peptide" evidence="1">
    <location>
        <begin position="1"/>
        <end position="37"/>
    </location>
</feature>
<dbReference type="KEGG" id="parq:DSM112329_03107"/>